<feature type="domain" description="HAT C-terminal dimerisation" evidence="1">
    <location>
        <begin position="580"/>
        <end position="644"/>
    </location>
</feature>
<protein>
    <submittedName>
        <fullName evidence="2">52 kDa repressor of the inhibitor of the protein kinase-like</fullName>
    </submittedName>
</protein>
<dbReference type="AlphaFoldDB" id="A0A6G0WN69"/>
<organism evidence="2 3">
    <name type="scientific">Aphis craccivora</name>
    <name type="common">Cowpea aphid</name>
    <dbReference type="NCBI Taxonomy" id="307492"/>
    <lineage>
        <taxon>Eukaryota</taxon>
        <taxon>Metazoa</taxon>
        <taxon>Ecdysozoa</taxon>
        <taxon>Arthropoda</taxon>
        <taxon>Hexapoda</taxon>
        <taxon>Insecta</taxon>
        <taxon>Pterygota</taxon>
        <taxon>Neoptera</taxon>
        <taxon>Paraneoptera</taxon>
        <taxon>Hemiptera</taxon>
        <taxon>Sternorrhyncha</taxon>
        <taxon>Aphidomorpha</taxon>
        <taxon>Aphidoidea</taxon>
        <taxon>Aphididae</taxon>
        <taxon>Aphidini</taxon>
        <taxon>Aphis</taxon>
        <taxon>Aphis</taxon>
    </lineage>
</organism>
<feature type="non-terminal residue" evidence="2">
    <location>
        <position position="1"/>
    </location>
</feature>
<dbReference type="InterPro" id="IPR008906">
    <property type="entry name" value="HATC_C_dom"/>
</dbReference>
<proteinExistence type="predicted"/>
<keyword evidence="3" id="KW-1185">Reference proteome</keyword>
<evidence type="ECO:0000259" key="1">
    <source>
        <dbReference type="Pfam" id="PF05699"/>
    </source>
</evidence>
<dbReference type="Pfam" id="PF05699">
    <property type="entry name" value="Dimer_Tnp_hAT"/>
    <property type="match status" value="1"/>
</dbReference>
<dbReference type="PANTHER" id="PTHR46289">
    <property type="entry name" value="52 KDA REPRESSOR OF THE INHIBITOR OF THE PROTEIN KINASE-LIKE PROTEIN-RELATED"/>
    <property type="match status" value="1"/>
</dbReference>
<reference evidence="2 3" key="1">
    <citation type="submission" date="2019-08" db="EMBL/GenBank/DDBJ databases">
        <title>Whole genome of Aphis craccivora.</title>
        <authorList>
            <person name="Voronova N.V."/>
            <person name="Shulinski R.S."/>
            <person name="Bandarenka Y.V."/>
            <person name="Zhorov D.G."/>
            <person name="Warner D."/>
        </authorList>
    </citation>
    <scope>NUCLEOTIDE SEQUENCE [LARGE SCALE GENOMIC DNA]</scope>
    <source>
        <strain evidence="2">180601</strain>
        <tissue evidence="2">Whole Body</tissue>
    </source>
</reference>
<dbReference type="Proteomes" id="UP000478052">
    <property type="component" value="Unassembled WGS sequence"/>
</dbReference>
<accession>A0A6G0WN69</accession>
<dbReference type="EMBL" id="VUJU01008572">
    <property type="protein sequence ID" value="KAF0728772.1"/>
    <property type="molecule type" value="Genomic_DNA"/>
</dbReference>
<sequence>ESNPVTNNYKYDIGTHIKKNKPVRMNDLEFTDVLKNLWKPDKTYKFEAKTFGNQSRMFNISWLERWSWLAFSNIEKGAFCKYCVFFYKCEYAGKGMHSPPTSLVTQPFCNWKHAISVFNNHQNNEYHKFSQLKAVEFSKIIDQKQNDIIVQVQMHKRNEKEIKNNREVLKTIIKTIELCGRQGLALRGGHDFGELSLNTPIKMMVTLEAYYAIELKVDFLQFVPVHSTVGSELANTIISTLTSLGLNLKNARGQGYDGAANMRSSFRGFQAVIMKQFPKALYTHCFAHCLNLCLNDASKVQQVRNALGVVQEVSACFRASAKRSTVLRKKLESKSFSGLKKFCETRWVERHESILILVEGFIEIISALEELMSIEHDKVVFPLHKSMCNFNFIITICILEKVLGITYFISKYLQTENIDLAIAIESVELTIQKLQDLRTEETFVSIFHRACEIAKEVGTSPTIPRVVGTQKHRENYAILNNDHVSYYRQSLYYPYLDDILASFNERFKMNSNIFISLSSLLPSKIGNLSFSDIQPAIDFYEEDLRSNNQNIHIDLLKNEFEFWKQKWSNEENDLPKNALDTLSKCPEHLFPHINILLKLLAILPVSTASVERSFSSLKRIKTYLRNSTGEARLNGLALMNIHRDIQIDTDTILNMFASKKERRFDFKL</sequence>
<dbReference type="SUPFAM" id="SSF53098">
    <property type="entry name" value="Ribonuclease H-like"/>
    <property type="match status" value="1"/>
</dbReference>
<gene>
    <name evidence="2" type="ORF">FWK35_00031542</name>
</gene>
<name>A0A6G0WN69_APHCR</name>
<dbReference type="PANTHER" id="PTHR46289:SF14">
    <property type="entry name" value="DUF4371 DOMAIN-CONTAINING PROTEIN"/>
    <property type="match status" value="1"/>
</dbReference>
<dbReference type="InterPro" id="IPR052958">
    <property type="entry name" value="IFN-induced_PKR_regulator"/>
</dbReference>
<comment type="caution">
    <text evidence="2">The sequence shown here is derived from an EMBL/GenBank/DDBJ whole genome shotgun (WGS) entry which is preliminary data.</text>
</comment>
<dbReference type="InterPro" id="IPR012337">
    <property type="entry name" value="RNaseH-like_sf"/>
</dbReference>
<evidence type="ECO:0000313" key="3">
    <source>
        <dbReference type="Proteomes" id="UP000478052"/>
    </source>
</evidence>
<dbReference type="GO" id="GO:0046983">
    <property type="term" value="F:protein dimerization activity"/>
    <property type="evidence" value="ECO:0007669"/>
    <property type="project" value="InterPro"/>
</dbReference>
<dbReference type="OrthoDB" id="6618661at2759"/>
<evidence type="ECO:0000313" key="2">
    <source>
        <dbReference type="EMBL" id="KAF0728772.1"/>
    </source>
</evidence>